<keyword evidence="1" id="KW-0812">Transmembrane</keyword>
<reference evidence="3" key="1">
    <citation type="submission" date="2025-08" db="UniProtKB">
        <authorList>
            <consortium name="RefSeq"/>
        </authorList>
    </citation>
    <scope>IDENTIFICATION</scope>
</reference>
<protein>
    <submittedName>
        <fullName evidence="3">Nuclear cap-binding protein subunit 1-like isoform X1</fullName>
    </submittedName>
</protein>
<accession>A0A8N4IH60</accession>
<name>A0A8N4IH60_ELAGV</name>
<keyword evidence="1" id="KW-1133">Transmembrane helix</keyword>
<dbReference type="RefSeq" id="XP_029124034.1">
    <property type="nucleotide sequence ID" value="XM_029268201.1"/>
</dbReference>
<dbReference type="AlphaFoldDB" id="A0A8N4IH60"/>
<keyword evidence="1" id="KW-0472">Membrane</keyword>
<keyword evidence="2" id="KW-1185">Reference proteome</keyword>
<dbReference type="OrthoDB" id="10593676at2759"/>
<evidence type="ECO:0000256" key="1">
    <source>
        <dbReference type="SAM" id="Phobius"/>
    </source>
</evidence>
<proteinExistence type="predicted"/>
<sequence>MVFSSLILRNCLNKTCNRVTDLRKEIQSPKKSVLFAEEATVKAMAEYEAAEPKLEVVDGQPVQSEKPGRLKRLKGYVDKAKDDKTSIRESLEAKDALLARALEENKGSRSSGAFACWAMPRHFRGNMQARLVYLFKNIRQMLKVTHLLSNYCTVICCGQVIVLFFCLFVGWGLVCLCWVGWDGGNWCFDVSGGSTVYL</sequence>
<dbReference type="Proteomes" id="UP000504607">
    <property type="component" value="Chromosome 14"/>
</dbReference>
<evidence type="ECO:0000313" key="2">
    <source>
        <dbReference type="Proteomes" id="UP000504607"/>
    </source>
</evidence>
<gene>
    <name evidence="3" type="primary">LOC105057561</name>
</gene>
<feature type="transmembrane region" description="Helical" evidence="1">
    <location>
        <begin position="148"/>
        <end position="181"/>
    </location>
</feature>
<organism evidence="2 3">
    <name type="scientific">Elaeis guineensis var. tenera</name>
    <name type="common">Oil palm</name>
    <dbReference type="NCBI Taxonomy" id="51953"/>
    <lineage>
        <taxon>Eukaryota</taxon>
        <taxon>Viridiplantae</taxon>
        <taxon>Streptophyta</taxon>
        <taxon>Embryophyta</taxon>
        <taxon>Tracheophyta</taxon>
        <taxon>Spermatophyta</taxon>
        <taxon>Magnoliopsida</taxon>
        <taxon>Liliopsida</taxon>
        <taxon>Arecaceae</taxon>
        <taxon>Arecoideae</taxon>
        <taxon>Cocoseae</taxon>
        <taxon>Elaeidinae</taxon>
        <taxon>Elaeis</taxon>
    </lineage>
</organism>
<evidence type="ECO:0000313" key="3">
    <source>
        <dbReference type="RefSeq" id="XP_029124034.1"/>
    </source>
</evidence>